<dbReference type="Pfam" id="PF08282">
    <property type="entry name" value="Hydrolase_3"/>
    <property type="match status" value="1"/>
</dbReference>
<sequence length="264" mass="29350">MEHQLGNNWKHIEWVLTDVDDTLTWQGSLPPETLIALQKLRDNGIKVVAVTGACAGWCDHIAQLWPVDAVLGENGAFLLEKQDGALQLSSETPLEQVHHNQAKLKQEVESILQSYPDLSLTLDQSYRLCEVAIDIGQNRQPVDPEIVQAVLERIHALGAHATASSIHINAWYGEHSKKNAVLRFLSSKGLSLEQTHKQACYVGDSMNDQQMFESLPLTVGVANIEHYWDKLDHHPSKVMSQPGGYGFAEFVDLLLTLKSETAKS</sequence>
<dbReference type="NCBIfam" id="TIGR01484">
    <property type="entry name" value="HAD-SF-IIB"/>
    <property type="match status" value="1"/>
</dbReference>
<dbReference type="GeneID" id="93903341"/>
<dbReference type="SUPFAM" id="SSF56784">
    <property type="entry name" value="HAD-like"/>
    <property type="match status" value="1"/>
</dbReference>
<organism evidence="1 2">
    <name type="scientific">Vibrio crassostreae</name>
    <dbReference type="NCBI Taxonomy" id="246167"/>
    <lineage>
        <taxon>Bacteria</taxon>
        <taxon>Pseudomonadati</taxon>
        <taxon>Pseudomonadota</taxon>
        <taxon>Gammaproteobacteria</taxon>
        <taxon>Vibrionales</taxon>
        <taxon>Vibrionaceae</taxon>
        <taxon>Vibrio</taxon>
    </lineage>
</organism>
<evidence type="ECO:0000313" key="1">
    <source>
        <dbReference type="EMBL" id="CDT21261.1"/>
    </source>
</evidence>
<dbReference type="PANTHER" id="PTHR10000:SF8">
    <property type="entry name" value="HAD SUPERFAMILY HYDROLASE-LIKE, TYPE 3"/>
    <property type="match status" value="1"/>
</dbReference>
<dbReference type="RefSeq" id="WP_048663772.1">
    <property type="nucleotide sequence ID" value="NZ_AP025477.1"/>
</dbReference>
<dbReference type="InterPro" id="IPR023214">
    <property type="entry name" value="HAD_sf"/>
</dbReference>
<dbReference type="GO" id="GO:0000287">
    <property type="term" value="F:magnesium ion binding"/>
    <property type="evidence" value="ECO:0007669"/>
    <property type="project" value="UniProtKB-ARBA"/>
</dbReference>
<dbReference type="InterPro" id="IPR006379">
    <property type="entry name" value="HAD-SF_hydro_IIB"/>
</dbReference>
<accession>A0A4R2FZC2</accession>
<dbReference type="GO" id="GO:0016791">
    <property type="term" value="F:phosphatase activity"/>
    <property type="evidence" value="ECO:0007669"/>
    <property type="project" value="TreeGrafter"/>
</dbReference>
<dbReference type="InterPro" id="IPR036412">
    <property type="entry name" value="HAD-like_sf"/>
</dbReference>
<protein>
    <submittedName>
        <fullName evidence="1">Uncharacterized protein</fullName>
    </submittedName>
</protein>
<comment type="caution">
    <text evidence="1">The sequence shown here is derived from an EMBL/GenBank/DDBJ whole genome shotgun (WGS) entry which is preliminary data.</text>
</comment>
<proteinExistence type="predicted"/>
<dbReference type="AlphaFoldDB" id="A0A4R2FZC2"/>
<dbReference type="Gene3D" id="3.40.50.1000">
    <property type="entry name" value="HAD superfamily/HAD-like"/>
    <property type="match status" value="2"/>
</dbReference>
<name>A0A4R2FZC2_9VIBR</name>
<dbReference type="EMBL" id="CCJV01000076">
    <property type="protein sequence ID" value="CDT21261.1"/>
    <property type="molecule type" value="Genomic_DNA"/>
</dbReference>
<dbReference type="GO" id="GO:0005829">
    <property type="term" value="C:cytosol"/>
    <property type="evidence" value="ECO:0007669"/>
    <property type="project" value="TreeGrafter"/>
</dbReference>
<dbReference type="Proteomes" id="UP000049495">
    <property type="component" value="Unassembled WGS sequence"/>
</dbReference>
<evidence type="ECO:0000313" key="2">
    <source>
        <dbReference type="Proteomes" id="UP000049495"/>
    </source>
</evidence>
<gene>
    <name evidence="1" type="ORF">VCR5J5_180032</name>
</gene>
<dbReference type="PANTHER" id="PTHR10000">
    <property type="entry name" value="PHOSPHOSERINE PHOSPHATASE"/>
    <property type="match status" value="1"/>
</dbReference>
<reference evidence="2" key="1">
    <citation type="submission" date="2014-06" db="EMBL/GenBank/DDBJ databases">
        <authorList>
            <person name="Le Roux Frederique"/>
        </authorList>
    </citation>
    <scope>NUCLEOTIDE SEQUENCE [LARGE SCALE GENOMIC DNA]</scope>
    <source>
        <strain evidence="2">J5-5</strain>
    </source>
</reference>